<dbReference type="EMBL" id="DF196775">
    <property type="protein sequence ID" value="GAC74050.1"/>
    <property type="molecule type" value="Genomic_DNA"/>
</dbReference>
<evidence type="ECO:0000313" key="3">
    <source>
        <dbReference type="Proteomes" id="UP000011976"/>
    </source>
</evidence>
<evidence type="ECO:0000256" key="1">
    <source>
        <dbReference type="SAM" id="SignalP"/>
    </source>
</evidence>
<gene>
    <name evidence="2" type="ORF">PANT_9c00425</name>
</gene>
<name>M9M1W7_PSEA3</name>
<keyword evidence="1" id="KW-0732">Signal</keyword>
<accession>M9M1W7</accession>
<dbReference type="OrthoDB" id="10505920at2759"/>
<feature type="signal peptide" evidence="1">
    <location>
        <begin position="1"/>
        <end position="17"/>
    </location>
</feature>
<evidence type="ECO:0000313" key="2">
    <source>
        <dbReference type="EMBL" id="GAC74050.1"/>
    </source>
</evidence>
<protein>
    <submittedName>
        <fullName evidence="2">Uncharacterized protein</fullName>
    </submittedName>
</protein>
<organism evidence="2 3">
    <name type="scientific">Pseudozyma antarctica (strain T-34)</name>
    <name type="common">Yeast</name>
    <name type="synonym">Candida antarctica</name>
    <dbReference type="NCBI Taxonomy" id="1151754"/>
    <lineage>
        <taxon>Eukaryota</taxon>
        <taxon>Fungi</taxon>
        <taxon>Dikarya</taxon>
        <taxon>Basidiomycota</taxon>
        <taxon>Ustilaginomycotina</taxon>
        <taxon>Ustilaginomycetes</taxon>
        <taxon>Ustilaginales</taxon>
        <taxon>Ustilaginaceae</taxon>
        <taxon>Moesziomyces</taxon>
    </lineage>
</organism>
<dbReference type="Proteomes" id="UP000011976">
    <property type="component" value="Unassembled WGS sequence"/>
</dbReference>
<dbReference type="AlphaFoldDB" id="M9M1W7"/>
<proteinExistence type="predicted"/>
<feature type="chain" id="PRO_5004100608" evidence="1">
    <location>
        <begin position="18"/>
        <end position="134"/>
    </location>
</feature>
<reference evidence="3" key="1">
    <citation type="journal article" date="2013" name="Genome Announc.">
        <title>Genome sequence of the basidiomycetous yeast Pseudozyma antarctica T-34, a producer of the glycolipid biosurfactants mannosylerythritol lipids.</title>
        <authorList>
            <person name="Morita T."/>
            <person name="Koike H."/>
            <person name="Koyama Y."/>
            <person name="Hagiwara H."/>
            <person name="Ito E."/>
            <person name="Fukuoka T."/>
            <person name="Imura T."/>
            <person name="Machida M."/>
            <person name="Kitamoto D."/>
        </authorList>
    </citation>
    <scope>NUCLEOTIDE SEQUENCE [LARGE SCALE GENOMIC DNA]</scope>
    <source>
        <strain evidence="3">T-34</strain>
    </source>
</reference>
<sequence>MLRVAALLAVLLVAVAARQLPDVVCSLPACTNLDRLRDDARGVSFHPCPGQVIAQTRLAAVDIAPDSPITQQIWDTHPTPDAYWIAQGRVLAKAFQGLRKACRSTGPNAAPRSAAASNASATSIAPCHATSAHD</sequence>